<dbReference type="AlphaFoldDB" id="A0A176WTK6"/>
<dbReference type="PANTHER" id="PTHR48182:SF2">
    <property type="entry name" value="PROTEIN SERAC1"/>
    <property type="match status" value="1"/>
</dbReference>
<accession>A0A176WTK6</accession>
<keyword evidence="4" id="KW-0256">Endoplasmic reticulum</keyword>
<reference evidence="7" key="1">
    <citation type="submission" date="2016-03" db="EMBL/GenBank/DDBJ databases">
        <title>Mechanisms controlling the formation of the plant cell surface in tip-growing cells are functionally conserved among land plants.</title>
        <authorList>
            <person name="Honkanen S."/>
            <person name="Jones V.A."/>
            <person name="Morieri G."/>
            <person name="Champion C."/>
            <person name="Hetherington A.J."/>
            <person name="Kelly S."/>
            <person name="Saint-Marcoux D."/>
            <person name="Proust H."/>
            <person name="Prescott H."/>
            <person name="Dolan L."/>
        </authorList>
    </citation>
    <scope>NUCLEOTIDE SEQUENCE [LARGE SCALE GENOMIC DNA]</scope>
    <source>
        <tissue evidence="7">Whole gametophyte</tissue>
    </source>
</reference>
<sequence>MELLFFPGPQGKDGYKATWMTEDSEHCWLEDWLPEAFPEARIWTVSYDLAEIDPELISENLITTLILSRSYGWCPMILVGHCVGGLVIKEFCSFVVNKIGKGENSKRLQEFLGSVRGIAFYGTPHSAYTQSETSRLSVGAGEKKGLSQEHYC</sequence>
<dbReference type="InterPro" id="IPR029058">
    <property type="entry name" value="AB_hydrolase_fold"/>
</dbReference>
<dbReference type="Proteomes" id="UP000077202">
    <property type="component" value="Unassembled WGS sequence"/>
</dbReference>
<dbReference type="GO" id="GO:0005739">
    <property type="term" value="C:mitochondrion"/>
    <property type="evidence" value="ECO:0007669"/>
    <property type="project" value="UniProtKB-SubCell"/>
</dbReference>
<proteinExistence type="predicted"/>
<dbReference type="GO" id="GO:0016020">
    <property type="term" value="C:membrane"/>
    <property type="evidence" value="ECO:0007669"/>
    <property type="project" value="UniProtKB-SubCell"/>
</dbReference>
<evidence type="ECO:0000313" key="7">
    <source>
        <dbReference type="EMBL" id="OAE35636.1"/>
    </source>
</evidence>
<evidence type="ECO:0000256" key="6">
    <source>
        <dbReference type="ARBA" id="ARBA00023136"/>
    </source>
</evidence>
<evidence type="ECO:0000313" key="8">
    <source>
        <dbReference type="Proteomes" id="UP000077202"/>
    </source>
</evidence>
<keyword evidence="8" id="KW-1185">Reference proteome</keyword>
<comment type="subcellular location">
    <subcellularLocation>
        <location evidence="2">Endoplasmic reticulum</location>
    </subcellularLocation>
    <subcellularLocation>
        <location evidence="3">Membrane</location>
    </subcellularLocation>
    <subcellularLocation>
        <location evidence="1">Mitochondrion</location>
    </subcellularLocation>
</comment>
<evidence type="ECO:0000256" key="4">
    <source>
        <dbReference type="ARBA" id="ARBA00022824"/>
    </source>
</evidence>
<dbReference type="EMBL" id="LVLJ01000107">
    <property type="protein sequence ID" value="OAE35636.1"/>
    <property type="molecule type" value="Genomic_DNA"/>
</dbReference>
<protein>
    <submittedName>
        <fullName evidence="7">Uncharacterized protein</fullName>
    </submittedName>
</protein>
<organism evidence="7 8">
    <name type="scientific">Marchantia polymorpha subsp. ruderalis</name>
    <dbReference type="NCBI Taxonomy" id="1480154"/>
    <lineage>
        <taxon>Eukaryota</taxon>
        <taxon>Viridiplantae</taxon>
        <taxon>Streptophyta</taxon>
        <taxon>Embryophyta</taxon>
        <taxon>Marchantiophyta</taxon>
        <taxon>Marchantiopsida</taxon>
        <taxon>Marchantiidae</taxon>
        <taxon>Marchantiales</taxon>
        <taxon>Marchantiaceae</taxon>
        <taxon>Marchantia</taxon>
    </lineage>
</organism>
<dbReference type="GO" id="GO:0005783">
    <property type="term" value="C:endoplasmic reticulum"/>
    <property type="evidence" value="ECO:0007669"/>
    <property type="project" value="UniProtKB-SubCell"/>
</dbReference>
<evidence type="ECO:0000256" key="3">
    <source>
        <dbReference type="ARBA" id="ARBA00004370"/>
    </source>
</evidence>
<comment type="caution">
    <text evidence="7">The sequence shown here is derived from an EMBL/GenBank/DDBJ whole genome shotgun (WGS) entry which is preliminary data.</text>
</comment>
<keyword evidence="6" id="KW-0472">Membrane</keyword>
<evidence type="ECO:0000256" key="1">
    <source>
        <dbReference type="ARBA" id="ARBA00004173"/>
    </source>
</evidence>
<dbReference type="InterPro" id="IPR052374">
    <property type="entry name" value="SERAC1"/>
</dbReference>
<name>A0A176WTK6_MARPO</name>
<evidence type="ECO:0000256" key="5">
    <source>
        <dbReference type="ARBA" id="ARBA00023128"/>
    </source>
</evidence>
<evidence type="ECO:0000256" key="2">
    <source>
        <dbReference type="ARBA" id="ARBA00004240"/>
    </source>
</evidence>
<keyword evidence="5" id="KW-0496">Mitochondrion</keyword>
<dbReference type="PANTHER" id="PTHR48182">
    <property type="entry name" value="PROTEIN SERAC1"/>
    <property type="match status" value="1"/>
</dbReference>
<dbReference type="SUPFAM" id="SSF53474">
    <property type="entry name" value="alpha/beta-Hydrolases"/>
    <property type="match status" value="1"/>
</dbReference>
<gene>
    <name evidence="7" type="ORF">AXG93_645s1060</name>
</gene>